<organism evidence="2 3">
    <name type="scientific">Symbiochloris irregularis</name>
    <dbReference type="NCBI Taxonomy" id="706552"/>
    <lineage>
        <taxon>Eukaryota</taxon>
        <taxon>Viridiplantae</taxon>
        <taxon>Chlorophyta</taxon>
        <taxon>core chlorophytes</taxon>
        <taxon>Trebouxiophyceae</taxon>
        <taxon>Trebouxiales</taxon>
        <taxon>Trebouxiaceae</taxon>
        <taxon>Symbiochloris</taxon>
    </lineage>
</organism>
<protein>
    <submittedName>
        <fullName evidence="2">Uncharacterized protein</fullName>
    </submittedName>
</protein>
<name>A0AAW1PVQ5_9CHLO</name>
<dbReference type="AlphaFoldDB" id="A0AAW1PVQ5"/>
<dbReference type="EMBL" id="JALJOQ010000003">
    <property type="protein sequence ID" value="KAK9813684.1"/>
    <property type="molecule type" value="Genomic_DNA"/>
</dbReference>
<evidence type="ECO:0000313" key="3">
    <source>
        <dbReference type="Proteomes" id="UP001465755"/>
    </source>
</evidence>
<evidence type="ECO:0000256" key="1">
    <source>
        <dbReference type="SAM" id="MobiDB-lite"/>
    </source>
</evidence>
<proteinExistence type="predicted"/>
<sequence length="212" mass="23537">MKLGRERQLGGARQAQQQLSRQQAARHLLKTMRAAERMAGKLGGMRTSHDDMRLALCRLWAQQEAFDIVPLERALLQLTRLMWSWGVIGAAGTLGECVSAERSAEMHARGVPQTPTLYDAGKAAFRSQVVLGYGLCSPLQQALVDGARARSRDAAPAWLLGASRLLHILDVMDDATAQPASHTQAKLRRVFGMDMDDMRHAYSYSSIHMRKR</sequence>
<feature type="compositionally biased region" description="Low complexity" evidence="1">
    <location>
        <begin position="9"/>
        <end position="20"/>
    </location>
</feature>
<comment type="caution">
    <text evidence="2">The sequence shown here is derived from an EMBL/GenBank/DDBJ whole genome shotgun (WGS) entry which is preliminary data.</text>
</comment>
<gene>
    <name evidence="2" type="ORF">WJX73_003712</name>
</gene>
<accession>A0AAW1PVQ5</accession>
<reference evidence="2 3" key="1">
    <citation type="journal article" date="2024" name="Nat. Commun.">
        <title>Phylogenomics reveals the evolutionary origins of lichenization in chlorophyte algae.</title>
        <authorList>
            <person name="Puginier C."/>
            <person name="Libourel C."/>
            <person name="Otte J."/>
            <person name="Skaloud P."/>
            <person name="Haon M."/>
            <person name="Grisel S."/>
            <person name="Petersen M."/>
            <person name="Berrin J.G."/>
            <person name="Delaux P.M."/>
            <person name="Dal Grande F."/>
            <person name="Keller J."/>
        </authorList>
    </citation>
    <scope>NUCLEOTIDE SEQUENCE [LARGE SCALE GENOMIC DNA]</scope>
    <source>
        <strain evidence="2 3">SAG 2036</strain>
    </source>
</reference>
<feature type="region of interest" description="Disordered" evidence="1">
    <location>
        <begin position="1"/>
        <end position="20"/>
    </location>
</feature>
<keyword evidence="3" id="KW-1185">Reference proteome</keyword>
<dbReference type="Proteomes" id="UP001465755">
    <property type="component" value="Unassembled WGS sequence"/>
</dbReference>
<evidence type="ECO:0000313" key="2">
    <source>
        <dbReference type="EMBL" id="KAK9813684.1"/>
    </source>
</evidence>